<dbReference type="EMBL" id="BPLR01014576">
    <property type="protein sequence ID" value="GIY69703.1"/>
    <property type="molecule type" value="Genomic_DNA"/>
</dbReference>
<evidence type="ECO:0000313" key="2">
    <source>
        <dbReference type="EMBL" id="GIY69703.1"/>
    </source>
</evidence>
<dbReference type="AlphaFoldDB" id="A0AAV4VI26"/>
<organism evidence="2 3">
    <name type="scientific">Caerostris extrusa</name>
    <name type="common">Bark spider</name>
    <name type="synonym">Caerostris bankana</name>
    <dbReference type="NCBI Taxonomy" id="172846"/>
    <lineage>
        <taxon>Eukaryota</taxon>
        <taxon>Metazoa</taxon>
        <taxon>Ecdysozoa</taxon>
        <taxon>Arthropoda</taxon>
        <taxon>Chelicerata</taxon>
        <taxon>Arachnida</taxon>
        <taxon>Araneae</taxon>
        <taxon>Araneomorphae</taxon>
        <taxon>Entelegynae</taxon>
        <taxon>Araneoidea</taxon>
        <taxon>Araneidae</taxon>
        <taxon>Caerostris</taxon>
    </lineage>
</organism>
<evidence type="ECO:0000256" key="1">
    <source>
        <dbReference type="SAM" id="MobiDB-lite"/>
    </source>
</evidence>
<sequence length="72" mass="8047">MEEASPLSKNRNFSPLPSEREARELSPEEPPSLPSPFQDGGEGQKSFGWSIYMLGRKGRGRIERRASWVGGK</sequence>
<proteinExistence type="predicted"/>
<feature type="region of interest" description="Disordered" evidence="1">
    <location>
        <begin position="1"/>
        <end position="48"/>
    </location>
</feature>
<comment type="caution">
    <text evidence="2">The sequence shown here is derived from an EMBL/GenBank/DDBJ whole genome shotgun (WGS) entry which is preliminary data.</text>
</comment>
<keyword evidence="3" id="KW-1185">Reference proteome</keyword>
<name>A0AAV4VI26_CAEEX</name>
<reference evidence="2 3" key="1">
    <citation type="submission" date="2021-06" db="EMBL/GenBank/DDBJ databases">
        <title>Caerostris extrusa draft genome.</title>
        <authorList>
            <person name="Kono N."/>
            <person name="Arakawa K."/>
        </authorList>
    </citation>
    <scope>NUCLEOTIDE SEQUENCE [LARGE SCALE GENOMIC DNA]</scope>
</reference>
<accession>A0AAV4VI26</accession>
<protein>
    <submittedName>
        <fullName evidence="2">Uncharacterized protein</fullName>
    </submittedName>
</protein>
<evidence type="ECO:0000313" key="3">
    <source>
        <dbReference type="Proteomes" id="UP001054945"/>
    </source>
</evidence>
<dbReference type="Proteomes" id="UP001054945">
    <property type="component" value="Unassembled WGS sequence"/>
</dbReference>
<gene>
    <name evidence="2" type="ORF">CEXT_620441</name>
</gene>